<name>A0ABS1LLY8_9MICO</name>
<dbReference type="EMBL" id="JABBYC010000024">
    <property type="protein sequence ID" value="MBL0887272.1"/>
    <property type="molecule type" value="Genomic_DNA"/>
</dbReference>
<dbReference type="Proteomes" id="UP000675409">
    <property type="component" value="Unassembled WGS sequence"/>
</dbReference>
<comment type="caution">
    <text evidence="2">The sequence shown here is derived from an EMBL/GenBank/DDBJ whole genome shotgun (WGS) entry which is preliminary data.</text>
</comment>
<keyword evidence="1" id="KW-1133">Transmembrane helix</keyword>
<keyword evidence="3" id="KW-1185">Reference proteome</keyword>
<feature type="transmembrane region" description="Helical" evidence="1">
    <location>
        <begin position="44"/>
        <end position="65"/>
    </location>
</feature>
<reference evidence="2 3" key="1">
    <citation type="journal article" date="2021" name="Arch. Microbiol.">
        <title>Myceligenerans indicum sp. nov., an actinobacterium isolated from mangrove sediment of Sundarbans, India.</title>
        <authorList>
            <person name="Asha K."/>
            <person name="Bhadury P."/>
        </authorList>
    </citation>
    <scope>NUCLEOTIDE SEQUENCE [LARGE SCALE GENOMIC DNA]</scope>
    <source>
        <strain evidence="2 3">I2</strain>
    </source>
</reference>
<evidence type="ECO:0000256" key="1">
    <source>
        <dbReference type="SAM" id="Phobius"/>
    </source>
</evidence>
<accession>A0ABS1LLY8</accession>
<feature type="transmembrane region" description="Helical" evidence="1">
    <location>
        <begin position="191"/>
        <end position="214"/>
    </location>
</feature>
<dbReference type="RefSeq" id="WP_201848158.1">
    <property type="nucleotide sequence ID" value="NZ_JABBYC010000024.1"/>
</dbReference>
<dbReference type="Pfam" id="PF19471">
    <property type="entry name" value="DUF6008"/>
    <property type="match status" value="1"/>
</dbReference>
<gene>
    <name evidence="2" type="ORF">HGK34_13470</name>
</gene>
<dbReference type="InterPro" id="IPR046050">
    <property type="entry name" value="DUF6008"/>
</dbReference>
<evidence type="ECO:0000313" key="2">
    <source>
        <dbReference type="EMBL" id="MBL0887272.1"/>
    </source>
</evidence>
<keyword evidence="1" id="KW-0472">Membrane</keyword>
<feature type="transmembrane region" description="Helical" evidence="1">
    <location>
        <begin position="109"/>
        <end position="129"/>
    </location>
</feature>
<protein>
    <recommendedName>
        <fullName evidence="4">Cytochrome b561 bacterial/Ni-hydrogenase domain-containing protein</fullName>
    </recommendedName>
</protein>
<proteinExistence type="predicted"/>
<feature type="transmembrane region" description="Helical" evidence="1">
    <location>
        <begin position="157"/>
        <end position="179"/>
    </location>
</feature>
<evidence type="ECO:0000313" key="3">
    <source>
        <dbReference type="Proteomes" id="UP000675409"/>
    </source>
</evidence>
<feature type="transmembrane region" description="Helical" evidence="1">
    <location>
        <begin position="13"/>
        <end position="35"/>
    </location>
</feature>
<evidence type="ECO:0008006" key="4">
    <source>
        <dbReference type="Google" id="ProtNLM"/>
    </source>
</evidence>
<keyword evidence="1" id="KW-0812">Transmembrane</keyword>
<organism evidence="2 3">
    <name type="scientific">Myceligenerans indicum</name>
    <dbReference type="NCBI Taxonomy" id="2593663"/>
    <lineage>
        <taxon>Bacteria</taxon>
        <taxon>Bacillati</taxon>
        <taxon>Actinomycetota</taxon>
        <taxon>Actinomycetes</taxon>
        <taxon>Micrococcales</taxon>
        <taxon>Promicromonosporaceae</taxon>
        <taxon>Myceligenerans</taxon>
    </lineage>
</organism>
<sequence>MEHNHDPASTLEILGAVGMLTWTIVMWTAIAVLAYSRRRPVETWMLHGATGIVALGVVGQLGHFVEHVAQAGYWVMRPYEPAWMTPWGTGLANGFGVVDPSKPSLGMEILHFIGNMLFLAGLVGVMQLTRRVTYRSTARKHAKMGVWMQGIHGLEHLVLMTSVWLGAPTAIGLSTWFGLIDPGPALSTHRIWWHFLANVVGTVIFSLSLYHLWLERSQIAAAYRQPAPAVPRPAVLASAT</sequence>